<keyword evidence="1" id="KW-0472">Membrane</keyword>
<dbReference type="AlphaFoldDB" id="A0A948T0B0"/>
<feature type="transmembrane region" description="Helical" evidence="1">
    <location>
        <begin position="63"/>
        <end position="84"/>
    </location>
</feature>
<evidence type="ECO:0000313" key="2">
    <source>
        <dbReference type="EMBL" id="MBU3805367.1"/>
    </source>
</evidence>
<feature type="transmembrane region" description="Helical" evidence="1">
    <location>
        <begin position="110"/>
        <end position="134"/>
    </location>
</feature>
<evidence type="ECO:0000256" key="1">
    <source>
        <dbReference type="SAM" id="Phobius"/>
    </source>
</evidence>
<feature type="transmembrane region" description="Helical" evidence="1">
    <location>
        <begin position="222"/>
        <end position="243"/>
    </location>
</feature>
<dbReference type="EMBL" id="JAHLFP010000003">
    <property type="protein sequence ID" value="MBU3805367.1"/>
    <property type="molecule type" value="Genomic_DNA"/>
</dbReference>
<dbReference type="Proteomes" id="UP000713596">
    <property type="component" value="Unassembled WGS sequence"/>
</dbReference>
<accession>A0A948T0B0</accession>
<organism evidence="2 3">
    <name type="scientific">Candidatus Allofournierella pullistercoris</name>
    <dbReference type="NCBI Taxonomy" id="2838597"/>
    <lineage>
        <taxon>Bacteria</taxon>
        <taxon>Bacillati</taxon>
        <taxon>Bacillota</taxon>
        <taxon>Clostridia</taxon>
        <taxon>Eubacteriales</taxon>
        <taxon>Oscillospiraceae</taxon>
        <taxon>Allofournierella</taxon>
    </lineage>
</organism>
<evidence type="ECO:0000313" key="3">
    <source>
        <dbReference type="Proteomes" id="UP000713596"/>
    </source>
</evidence>
<reference evidence="2" key="2">
    <citation type="submission" date="2021-04" db="EMBL/GenBank/DDBJ databases">
        <authorList>
            <person name="Gilroy R."/>
        </authorList>
    </citation>
    <scope>NUCLEOTIDE SEQUENCE</scope>
    <source>
        <strain evidence="2">B5_2728</strain>
    </source>
</reference>
<name>A0A948T0B0_9FIRM</name>
<reference evidence="2" key="1">
    <citation type="journal article" date="2021" name="PeerJ">
        <title>Extensive microbial diversity within the chicken gut microbiome revealed by metagenomics and culture.</title>
        <authorList>
            <person name="Gilroy R."/>
            <person name="Ravi A."/>
            <person name="Getino M."/>
            <person name="Pursley I."/>
            <person name="Horton D.L."/>
            <person name="Alikhan N.F."/>
            <person name="Baker D."/>
            <person name="Gharbi K."/>
            <person name="Hall N."/>
            <person name="Watson M."/>
            <person name="Adriaenssens E.M."/>
            <person name="Foster-Nyarko E."/>
            <person name="Jarju S."/>
            <person name="Secka A."/>
            <person name="Antonio M."/>
            <person name="Oren A."/>
            <person name="Chaudhuri R.R."/>
            <person name="La Ragione R."/>
            <person name="Hildebrand F."/>
            <person name="Pallen M.J."/>
        </authorList>
    </citation>
    <scope>NUCLEOTIDE SEQUENCE</scope>
    <source>
        <strain evidence="2">B5_2728</strain>
    </source>
</reference>
<proteinExistence type="predicted"/>
<feature type="transmembrane region" description="Helical" evidence="1">
    <location>
        <begin position="154"/>
        <end position="172"/>
    </location>
</feature>
<protein>
    <submittedName>
        <fullName evidence="2">Uncharacterized protein</fullName>
    </submittedName>
</protein>
<keyword evidence="1" id="KW-1133">Transmembrane helix</keyword>
<feature type="transmembrane region" description="Helical" evidence="1">
    <location>
        <begin position="179"/>
        <end position="202"/>
    </location>
</feature>
<comment type="caution">
    <text evidence="2">The sequence shown here is derived from an EMBL/GenBank/DDBJ whole genome shotgun (WGS) entry which is preliminary data.</text>
</comment>
<gene>
    <name evidence="2" type="ORF">H9882_00470</name>
</gene>
<sequence length="260" mass="28892">MWYNLLYGTVRSWKRLAACACIFIPLGITLSGGYGAEPGGFLDVWMMLFNGDSPAPKDPNAQYTLPAMPILIWIVLLLYVGFYARSELNSRSENAILAYRWRSLWWDGQCLWALCNTILFFVVVGLALCVALLLGGKNPFLYAQLVYQIPADGAGFSLWVFVLPVICFAAMVQMQLTLSLLVGAPLATIGMVAFYALCIYFDNPVLVGAGTMLIRNSNLGMGQIPGIILLLCGILFWFVWYFAGRMVIRRIPMIKKGTVE</sequence>
<keyword evidence="1" id="KW-0812">Transmembrane</keyword>